<feature type="domain" description="DUF1570" evidence="1">
    <location>
        <begin position="246"/>
        <end position="365"/>
    </location>
</feature>
<dbReference type="RefSeq" id="WP_197444389.1">
    <property type="nucleotide sequence ID" value="NZ_CP036275.1"/>
</dbReference>
<dbReference type="Proteomes" id="UP000320496">
    <property type="component" value="Chromosome"/>
</dbReference>
<dbReference type="EMBL" id="CP036275">
    <property type="protein sequence ID" value="QDU38497.1"/>
    <property type="molecule type" value="Genomic_DNA"/>
</dbReference>
<evidence type="ECO:0000259" key="1">
    <source>
        <dbReference type="Pfam" id="PF07607"/>
    </source>
</evidence>
<dbReference type="AlphaFoldDB" id="A0A517Z7N5"/>
<dbReference type="KEGG" id="mri:Mal4_28250"/>
<reference evidence="2 3" key="1">
    <citation type="submission" date="2019-02" db="EMBL/GenBank/DDBJ databases">
        <title>Deep-cultivation of Planctomycetes and their phenomic and genomic characterization uncovers novel biology.</title>
        <authorList>
            <person name="Wiegand S."/>
            <person name="Jogler M."/>
            <person name="Boedeker C."/>
            <person name="Pinto D."/>
            <person name="Vollmers J."/>
            <person name="Rivas-Marin E."/>
            <person name="Kohn T."/>
            <person name="Peeters S.H."/>
            <person name="Heuer A."/>
            <person name="Rast P."/>
            <person name="Oberbeckmann S."/>
            <person name="Bunk B."/>
            <person name="Jeske O."/>
            <person name="Meyerdierks A."/>
            <person name="Storesund J.E."/>
            <person name="Kallscheuer N."/>
            <person name="Luecker S."/>
            <person name="Lage O.M."/>
            <person name="Pohl T."/>
            <person name="Merkel B.J."/>
            <person name="Hornburger P."/>
            <person name="Mueller R.-W."/>
            <person name="Bruemmer F."/>
            <person name="Labrenz M."/>
            <person name="Spormann A.M."/>
            <person name="Op den Camp H."/>
            <person name="Overmann J."/>
            <person name="Amann R."/>
            <person name="Jetten M.S.M."/>
            <person name="Mascher T."/>
            <person name="Medema M.H."/>
            <person name="Devos D.P."/>
            <person name="Kaster A.-K."/>
            <person name="Ovreas L."/>
            <person name="Rohde M."/>
            <person name="Galperin M.Y."/>
            <person name="Jogler C."/>
        </authorList>
    </citation>
    <scope>NUCLEOTIDE SEQUENCE [LARGE SCALE GENOMIC DNA]</scope>
    <source>
        <strain evidence="2 3">Mal4</strain>
    </source>
</reference>
<gene>
    <name evidence="2" type="ORF">Mal4_28250</name>
</gene>
<proteinExistence type="predicted"/>
<organism evidence="2 3">
    <name type="scientific">Maioricimonas rarisocia</name>
    <dbReference type="NCBI Taxonomy" id="2528026"/>
    <lineage>
        <taxon>Bacteria</taxon>
        <taxon>Pseudomonadati</taxon>
        <taxon>Planctomycetota</taxon>
        <taxon>Planctomycetia</taxon>
        <taxon>Planctomycetales</taxon>
        <taxon>Planctomycetaceae</taxon>
        <taxon>Maioricimonas</taxon>
    </lineage>
</organism>
<dbReference type="Pfam" id="PF07607">
    <property type="entry name" value="DUF1570"/>
    <property type="match status" value="1"/>
</dbReference>
<evidence type="ECO:0000313" key="2">
    <source>
        <dbReference type="EMBL" id="QDU38497.1"/>
    </source>
</evidence>
<sequence length="402" mass="45352">MSARTLLPMLVLCGFFVDSGIAAGPLLEFETAERTYVGKSVAHNKSICWFAEPNGRMTQIQLKDVRSFRKLDRPFRSVSGQVLQDELRTEFGSAFEVVSKGKFIVCAPRGQAAACARLLDGVHRSFSSHFSRRGFRLDRPEFPLVAVVFPNQVEFAQYCRKDGVRFSATLQGYYSPESNRIAFYSSGQALSHAVPPVIEETDLLAIACRRSRPLSAQPASPNLVAQQSPFELPPVLGTIEGDLKDTIVHEATHQLAFNTGLHTRIGDNPRWVVEGLAMLLEDDSSRSDSRSGDRSTRVNQHRFEWFVRKNLRDVPMTDLIADDRYFARSGLNAYSYAWALSFFLTETRSYDYAGYLKAIRGRDPLTEYTSQQRLADFQKAFGKDLGWLQVQFGRFIDELTTE</sequence>
<dbReference type="InterPro" id="IPR011464">
    <property type="entry name" value="DUF1570"/>
</dbReference>
<keyword evidence="3" id="KW-1185">Reference proteome</keyword>
<accession>A0A517Z7N5</accession>
<evidence type="ECO:0000313" key="3">
    <source>
        <dbReference type="Proteomes" id="UP000320496"/>
    </source>
</evidence>
<protein>
    <recommendedName>
        <fullName evidence="1">DUF1570 domain-containing protein</fullName>
    </recommendedName>
</protein>
<name>A0A517Z7N5_9PLAN</name>